<reference evidence="1" key="1">
    <citation type="submission" date="2016-04" db="EMBL/GenBank/DDBJ databases">
        <authorList>
            <person name="Evans L.H."/>
            <person name="Alamgir A."/>
            <person name="Owens N."/>
            <person name="Weber N.D."/>
            <person name="Virtaneva K."/>
            <person name="Barbian K."/>
            <person name="Babar A."/>
            <person name="Rosenke K."/>
        </authorList>
    </citation>
    <scope>NUCLEOTIDE SEQUENCE [LARGE SCALE GENOMIC DNA]</scope>
    <source>
        <strain evidence="1">CBS 101.48</strain>
    </source>
</reference>
<proteinExistence type="predicted"/>
<gene>
    <name evidence="1" type="primary">ABSGL_13271.1 scaffold 13659</name>
</gene>
<accession>A0A168S0A8</accession>
<dbReference type="InParanoid" id="A0A168S0A8"/>
<dbReference type="PANTHER" id="PTHR34204">
    <property type="entry name" value="RNA-BINDING ASCH DOMAIN PROTEIN"/>
    <property type="match status" value="1"/>
</dbReference>
<name>A0A168S0A8_ABSGL</name>
<dbReference type="OrthoDB" id="112749at2759"/>
<dbReference type="PANTHER" id="PTHR34204:SF2">
    <property type="entry name" value="RNA-BINDING ASCH DOMAIN PROTEIN"/>
    <property type="match status" value="1"/>
</dbReference>
<dbReference type="OMA" id="SKHWHRD"/>
<keyword evidence="2" id="KW-1185">Reference proteome</keyword>
<evidence type="ECO:0000313" key="1">
    <source>
        <dbReference type="EMBL" id="SAM07628.1"/>
    </source>
</evidence>
<dbReference type="EMBL" id="LT554760">
    <property type="protein sequence ID" value="SAM07628.1"/>
    <property type="molecule type" value="Genomic_DNA"/>
</dbReference>
<protein>
    <submittedName>
        <fullName evidence="1">Uncharacterized protein</fullName>
    </submittedName>
</protein>
<dbReference type="Proteomes" id="UP000078561">
    <property type="component" value="Unassembled WGS sequence"/>
</dbReference>
<organism evidence="1">
    <name type="scientific">Absidia glauca</name>
    <name type="common">Pin mould</name>
    <dbReference type="NCBI Taxonomy" id="4829"/>
    <lineage>
        <taxon>Eukaryota</taxon>
        <taxon>Fungi</taxon>
        <taxon>Fungi incertae sedis</taxon>
        <taxon>Mucoromycota</taxon>
        <taxon>Mucoromycotina</taxon>
        <taxon>Mucoromycetes</taxon>
        <taxon>Mucorales</taxon>
        <taxon>Cunninghamellaceae</taxon>
        <taxon>Absidia</taxon>
    </lineage>
</organism>
<sequence>MYFTTWLKDALEERMSKNDQWLYLCKGLLQEEVEEEGIPVDEVSLSFLEAQAEKQIRENGPFATGVAHRPFYRAIAHNLKECCDNGAQLPPLMLQDPLNLLSSQNSQRLEHIRIEFNSLKLPADNHLADLKTFLFNFLTPEDWRIWLMMRTTVGSRDWSVMPPSLRECLIGFTTLYQKKTPKKTKKEHHRHVLTVGAKALSKHWHRDRQLGFWGDCSGMYEVRQDQGYGARWARELETPSSTWIFRGFLEPQMEDGHSVGWVH</sequence>
<dbReference type="AlphaFoldDB" id="A0A168S0A8"/>
<evidence type="ECO:0000313" key="2">
    <source>
        <dbReference type="Proteomes" id="UP000078561"/>
    </source>
</evidence>